<dbReference type="EMBL" id="GDID01003349">
    <property type="protein sequence ID" value="JAP93257.1"/>
    <property type="molecule type" value="Transcribed_RNA"/>
</dbReference>
<dbReference type="PANTHER" id="PTHR45661:SF3">
    <property type="entry name" value="IG-LIKE DOMAIN-CONTAINING PROTEIN"/>
    <property type="match status" value="1"/>
</dbReference>
<dbReference type="Pfam" id="PF13306">
    <property type="entry name" value="LRR_5"/>
    <property type="match status" value="2"/>
</dbReference>
<feature type="non-terminal residue" evidence="1">
    <location>
        <position position="1"/>
    </location>
</feature>
<sequence>IEISGCEWCFALRSATMPQLQNIGNRAFYACVSLIYLVANNVKTLGIESIAYCYNLKVVRMDNVEQITKSCFQHCYSLQICSFRMVKSIEDNGFLMCHSLVELQMPSLVHGTDECITTSKTDFHFSPEIPIFIFKKLVKITRNEKQKVKISKLIVTNIQKKYLNLNCVIRLITTRMKTIPKMAFLNNKHLVQATILQAEEVDELAFSQCYGLYQVHCNKLKVVKESAFQTCHSLLQINTSTIEILENQAFNDCFSLNNLDLSKVEQIGESVFYRCYCAENVKCSIANENKIVAQLKHAKTDSVIPKWVKYLAQQTMQQIKTKQKTYKRYKTIHEKMSE</sequence>
<gene>
    <name evidence="1" type="ORF">TPC1_14530</name>
</gene>
<evidence type="ECO:0000313" key="1">
    <source>
        <dbReference type="EMBL" id="JAP93257.1"/>
    </source>
</evidence>
<dbReference type="PANTHER" id="PTHR45661">
    <property type="entry name" value="SURFACE ANTIGEN"/>
    <property type="match status" value="1"/>
</dbReference>
<name>A0A146K9J8_9EUKA</name>
<dbReference type="InterPro" id="IPR032675">
    <property type="entry name" value="LRR_dom_sf"/>
</dbReference>
<organism evidence="1">
    <name type="scientific">Trepomonas sp. PC1</name>
    <dbReference type="NCBI Taxonomy" id="1076344"/>
    <lineage>
        <taxon>Eukaryota</taxon>
        <taxon>Metamonada</taxon>
        <taxon>Diplomonadida</taxon>
        <taxon>Hexamitidae</taxon>
        <taxon>Hexamitinae</taxon>
        <taxon>Trepomonas</taxon>
    </lineage>
</organism>
<dbReference type="InterPro" id="IPR026906">
    <property type="entry name" value="LRR_5"/>
</dbReference>
<dbReference type="InterPro" id="IPR053139">
    <property type="entry name" value="Surface_bspA-like"/>
</dbReference>
<dbReference type="Gene3D" id="3.80.10.10">
    <property type="entry name" value="Ribonuclease Inhibitor"/>
    <property type="match status" value="2"/>
</dbReference>
<protein>
    <submittedName>
        <fullName evidence="1">Leucine rich repeats-containing protein</fullName>
    </submittedName>
</protein>
<accession>A0A146K9J8</accession>
<dbReference type="AlphaFoldDB" id="A0A146K9J8"/>
<proteinExistence type="predicted"/>
<reference evidence="1" key="1">
    <citation type="submission" date="2015-07" db="EMBL/GenBank/DDBJ databases">
        <title>Adaptation to a free-living lifestyle via gene acquisitions in the diplomonad Trepomonas sp. PC1.</title>
        <authorList>
            <person name="Xu F."/>
            <person name="Jerlstrom-Hultqvist J."/>
            <person name="Kolisko M."/>
            <person name="Simpson A.G.B."/>
            <person name="Roger A.J."/>
            <person name="Svard S.G."/>
            <person name="Andersson J.O."/>
        </authorList>
    </citation>
    <scope>NUCLEOTIDE SEQUENCE</scope>
    <source>
        <strain evidence="1">PC1</strain>
    </source>
</reference>
<dbReference type="SUPFAM" id="SSF52058">
    <property type="entry name" value="L domain-like"/>
    <property type="match status" value="1"/>
</dbReference>
<dbReference type="Gene3D" id="3.40.50.12480">
    <property type="match status" value="1"/>
</dbReference>